<proteinExistence type="predicted"/>
<dbReference type="EMBL" id="LAZR01004462">
    <property type="protein sequence ID" value="KKN08396.1"/>
    <property type="molecule type" value="Genomic_DNA"/>
</dbReference>
<dbReference type="AlphaFoldDB" id="A0A0F9Q579"/>
<comment type="caution">
    <text evidence="1">The sequence shown here is derived from an EMBL/GenBank/DDBJ whole genome shotgun (WGS) entry which is preliminary data.</text>
</comment>
<organism evidence="1">
    <name type="scientific">marine sediment metagenome</name>
    <dbReference type="NCBI Taxonomy" id="412755"/>
    <lineage>
        <taxon>unclassified sequences</taxon>
        <taxon>metagenomes</taxon>
        <taxon>ecological metagenomes</taxon>
    </lineage>
</organism>
<sequence length="380" mass="44462">MINNRYDRDEKEFEAIQLIDKAEILVDENNGDEAVKLYEKAAQIYIDLGSYIKIDELYGRLVQIISQFKNNIQATYRLKSIIRKTEELKLYEVSAKLLIQLGNLSYKMRDWETAGECWQKASDYLYEVDPEEFKNLSSVLLLKAGQSYERSRIKKDLGKNLILKAIMKINEFDELYEREEKLAFDLLSKKEFEAASNKFNEIADYFRKALENLGDFIDEEKGKETMLNAKARIIHFVGEYQTVSALALRASENRVYNDKIKELGLDSLQKFRESISLLKSYLLSQPLDFDHEAILRITFDTMLMTVIQDMLGVDKLNSTDFLLENTKDNHKLVEELKKSPYFKISKRVEKVGIREVFDDLLKLHLGHFNNIKNTLLKYFT</sequence>
<evidence type="ECO:0000313" key="1">
    <source>
        <dbReference type="EMBL" id="KKN08396.1"/>
    </source>
</evidence>
<accession>A0A0F9Q579</accession>
<reference evidence="1" key="1">
    <citation type="journal article" date="2015" name="Nature">
        <title>Complex archaea that bridge the gap between prokaryotes and eukaryotes.</title>
        <authorList>
            <person name="Spang A."/>
            <person name="Saw J.H."/>
            <person name="Jorgensen S.L."/>
            <person name="Zaremba-Niedzwiedzka K."/>
            <person name="Martijn J."/>
            <person name="Lind A.E."/>
            <person name="van Eijk R."/>
            <person name="Schleper C."/>
            <person name="Guy L."/>
            <person name="Ettema T.J."/>
        </authorList>
    </citation>
    <scope>NUCLEOTIDE SEQUENCE</scope>
</reference>
<dbReference type="Gene3D" id="1.25.40.10">
    <property type="entry name" value="Tetratricopeptide repeat domain"/>
    <property type="match status" value="1"/>
</dbReference>
<gene>
    <name evidence="1" type="ORF">LCGC14_1057110</name>
</gene>
<dbReference type="SUPFAM" id="SSF48452">
    <property type="entry name" value="TPR-like"/>
    <property type="match status" value="1"/>
</dbReference>
<protein>
    <submittedName>
        <fullName evidence="1">Uncharacterized protein</fullName>
    </submittedName>
</protein>
<name>A0A0F9Q579_9ZZZZ</name>
<dbReference type="InterPro" id="IPR011990">
    <property type="entry name" value="TPR-like_helical_dom_sf"/>
</dbReference>